<keyword evidence="3" id="KW-1185">Reference proteome</keyword>
<dbReference type="AlphaFoldDB" id="A0A015L033"/>
<organism evidence="2 3">
    <name type="scientific">Rhizophagus irregularis (strain DAOM 197198w)</name>
    <name type="common">Glomus intraradices</name>
    <dbReference type="NCBI Taxonomy" id="1432141"/>
    <lineage>
        <taxon>Eukaryota</taxon>
        <taxon>Fungi</taxon>
        <taxon>Fungi incertae sedis</taxon>
        <taxon>Mucoromycota</taxon>
        <taxon>Glomeromycotina</taxon>
        <taxon>Glomeromycetes</taxon>
        <taxon>Glomerales</taxon>
        <taxon>Glomeraceae</taxon>
        <taxon>Rhizophagus</taxon>
    </lineage>
</organism>
<name>A0A015L033_RHIIW</name>
<dbReference type="Proteomes" id="UP000022910">
    <property type="component" value="Unassembled WGS sequence"/>
</dbReference>
<proteinExistence type="predicted"/>
<evidence type="ECO:0000313" key="3">
    <source>
        <dbReference type="Proteomes" id="UP000022910"/>
    </source>
</evidence>
<keyword evidence="1" id="KW-0732">Signal</keyword>
<dbReference type="EMBL" id="JEMT01014816">
    <property type="protein sequence ID" value="EXX73184.1"/>
    <property type="molecule type" value="Genomic_DNA"/>
</dbReference>
<sequence>MLVMLLITPWIRNTCAPCGKNINWKRRQRRSNKTKKPLPPLPPGDPHFYYRDFIILTFSTRGLEMVMIAAAYPILRDLHNCPERSEGQYMSTHYEKKIDHVSFSVIVTQ</sequence>
<feature type="signal peptide" evidence="1">
    <location>
        <begin position="1"/>
        <end position="16"/>
    </location>
</feature>
<evidence type="ECO:0000256" key="1">
    <source>
        <dbReference type="SAM" id="SignalP"/>
    </source>
</evidence>
<evidence type="ECO:0000313" key="2">
    <source>
        <dbReference type="EMBL" id="EXX73184.1"/>
    </source>
</evidence>
<feature type="chain" id="PRO_5001474907" evidence="1">
    <location>
        <begin position="17"/>
        <end position="109"/>
    </location>
</feature>
<comment type="caution">
    <text evidence="2">The sequence shown here is derived from an EMBL/GenBank/DDBJ whole genome shotgun (WGS) entry which is preliminary data.</text>
</comment>
<gene>
    <name evidence="2" type="ORF">RirG_062440</name>
</gene>
<protein>
    <submittedName>
        <fullName evidence="2">Uncharacterized protein</fullName>
    </submittedName>
</protein>
<dbReference type="HOGENOM" id="CLU_2185372_0_0_1"/>
<reference evidence="2 3" key="1">
    <citation type="submission" date="2014-02" db="EMBL/GenBank/DDBJ databases">
        <title>Single nucleus genome sequencing reveals high similarity among nuclei of an endomycorrhizal fungus.</title>
        <authorList>
            <person name="Lin K."/>
            <person name="Geurts R."/>
            <person name="Zhang Z."/>
            <person name="Limpens E."/>
            <person name="Saunders D.G."/>
            <person name="Mu D."/>
            <person name="Pang E."/>
            <person name="Cao H."/>
            <person name="Cha H."/>
            <person name="Lin T."/>
            <person name="Zhou Q."/>
            <person name="Shang Y."/>
            <person name="Li Y."/>
            <person name="Ivanov S."/>
            <person name="Sharma T."/>
            <person name="Velzen R.V."/>
            <person name="Ruijter N.D."/>
            <person name="Aanen D.K."/>
            <person name="Win J."/>
            <person name="Kamoun S."/>
            <person name="Bisseling T."/>
            <person name="Huang S."/>
        </authorList>
    </citation>
    <scope>NUCLEOTIDE SEQUENCE [LARGE SCALE GENOMIC DNA]</scope>
    <source>
        <strain evidence="3">DAOM197198w</strain>
    </source>
</reference>
<accession>A0A015L033</accession>